<feature type="region of interest" description="Disordered" evidence="8">
    <location>
        <begin position="1198"/>
        <end position="1224"/>
    </location>
</feature>
<feature type="region of interest" description="Disordered" evidence="8">
    <location>
        <begin position="569"/>
        <end position="608"/>
    </location>
</feature>
<dbReference type="PROSITE" id="PS50088">
    <property type="entry name" value="ANK_REPEAT"/>
    <property type="match status" value="2"/>
</dbReference>
<dbReference type="InterPro" id="IPR035983">
    <property type="entry name" value="Hect_E3_ubiquitin_ligase"/>
</dbReference>
<name>A0AA85K683_TRIRE</name>
<keyword evidence="10" id="KW-1185">Reference proteome</keyword>
<feature type="compositionally biased region" description="Low complexity" evidence="8">
    <location>
        <begin position="2131"/>
        <end position="2141"/>
    </location>
</feature>
<feature type="compositionally biased region" description="Basic residues" evidence="8">
    <location>
        <begin position="2653"/>
        <end position="2663"/>
    </location>
</feature>
<sequence>MEADPAIVLEWLDAANDDLRELQLTALEQLCNEVLFSDNIDVFFERYPPRLFIPALCKIFLDELAPDSVLEANARALTYYLDVSLDCAPRIARSPNVLTAMTSRLDAVDMTSAKSNELGQQIIKMLQLICTREPGAVYTAGGLTSVLRYIRLYPHLLHADVLQAGMDIIRRLFTRADPTDKNLTSWIDSLSSLLDRREIGVADQALRAFANLVARFTRTGTDPTPLADPHIIDCLLQRLRVAGGVEVDSELTTDSSGSNQPADTSGGGRDGLSGPSESNPVVVHAVTSILTSLCCNSLSITRKLLTNDGQFAMTLAMVVQRSTDELVVISVLRLIEILLVLLYQNHHQQHHNLQPKLDDSSQKTEEANESTSVETTTNKHDTFKKEPLEGQSSKQTEFTTSVSILEHAENSQCIEQQPKHASDSALESQHSWEGDAIHRHFIEAIKRQDIDFMKCSLKSGKIDVNYMDHLGQTLLNWAASFGSPAMVELLCAHGANVNLGVRSPLDYAASFGRVDVCRTLLNWGADINKRDAQGRRPIDRAREHPDFPGSHQVIDMLEAEAKRVSLRGLSSNLDKPDKPTDGSSSISSSSASLSLDNKHGADNRDNDDPAEAQRLFVHQLLPLLVGLFRESTSSSVRHQCTLLVWRMIHYMHPDHLEAISLMENQSVPFAFSLTQMIYTVLIEEREELILRALELCLRLLHKSPSIYILVFYRLGLMPLIQILVDILHHLIIESKPTTIDQQHQQQQGQQHISSASPVYASASSSSASASNENNAKDVCTTRVSSTVNTTTSTSNTITTTATSTAIAAASNTSTSPSSNTASEETTTTTPTTKATVVVVGESQSTSTLVDERSTEDQDAVGSSGVNLTGNDNYLHEILSNAVTEQQQQQQQKNDKQSISPQNAMSSTATTEPPVYVTAQLYNWNGWYFFCMGQLLSIFNGFAFITIQLQPEDGCLRILCIHHHGNRSNPTPVQLHPGENPFPRPGLKSRMLRMHQHLMELVDSNITITPLFQEENENEKNTGNEEKQQIDQSTSEYQTRLNILGDSSLYNLEASRNNARRFRRRLGLRHDPVSTHIAASTAATVGSGGGGGSSKLQRQASSPARVCLTSKFSAKLSPHPSSSPGVGDTRTPNSVSFGSMVCSLLKQKDGTYVSVKPKVSSLCASKPLFSEALLLSENSCSGFKRVRIASVGKEASASAVSDSSSVSNDSKSSKTIPKVDKSPRELLKSAKRHSRSFISMFSQLDLPLSSVSNSPSVTPTNTTTPVTPAASASICSQDIPEIFDFDSLISNSDPLNVGVDYLQFWEESAAGADDNSVLTDVDEKCTSKDDEMITATKMELSRIDKLFFPDEIVHETYNSGQLVVLLRSEDDDSRPEMAAERLSIVRKYMLTLSEKLLEKLQHQTNLSLEKEEYSSSIIDKIGPIDGLSRIKKIVVQIWNAFKADKYDNDNASNTINVTLNKLFMAFKHLSVILNEGEQTITAYELTTSGLIQVLLLCLSVAHAGRWHCHTFSVKLDRTTALLWYLQERRRVFVQNMLSRSKSRSISLLVRRLVQAFELTEHLPLRLFSAAHFSRSSTTSNTSEQASSDRTVVNSDAIVNKKSEHQPSSIMDKIGYAASLPINFINSSFNRCQLTVCTDSGDSVSINVKQPFQDSMDAKELSALLRFCPVLLDFPEFDSCVPSLHQIAKRLSVYLDKLPKPPNDDESGGKSCDNDSRRLYNWRGKALFVSPLATVNQVERFLSRMSTKQWYECPRADLPLWSQIRFANNFNSSGLCFPAPPPGNSSADYLGGVIDWLATNGNRHPLEDWVNPAMVGLVSIAASTSNPVKGRPVSILGPQAGALVGGYTIRGSGIGVVVKPKRVNCPNGNNHQTENRNKKNATEQKSEHTGGGAAADSVQTVTESETHAWIAIDLGLQLVPTAYTLAYLRRADASEHSLALRNWKLEASNDAISWTILREHNNDLSIHSVSGSRATWSITNCDKNRDTAAETLSSTSNTSASVNKVKGWRFFKIQVTGPNANGGKQLALGGLEFYGNVYTVHNSILTSSAIAQKIYSSNSLNEKKEISTAAPSPTPKQSLLSLVKSSNPNQVGVSHRTKDCGTSSTNTTTTTTTATTEKSSVVEGDIVQQVCGKSPPKSSTSSSSPPPPPPPPSLSKNSSVSCQDDRQTAGGGSSKDNQKQLQSSSGTATGTTTTDCNTNSNNNPQLSSQSNIFDNDGDEEQELGLFVEDVHLDDDDDDDDDNEEDGGGGGLEGLIGEGVFLDNDDVEDDDNGDESNDIGNSKNNNKEEEEDSDDDDNDNEDNDEDDGENAVAADEANDALMNILFNAKETGSSDDILMMDGDNKSELLDDNTLRLSHRNLDDLSSRALDAKILQCVDSLLANDKASPDLCRILRRIAAQDLNFSLSSNKSTSRSMDSINAREEYSSTITTGLSDNTKKVNSEEIDVTEPYCFMDQSNTESTESGVEPSVGYLLNSIEPEAIEFADTVEAIIRSNTVQNRQDNDDSRVLDISKSWKNIQSIHSTTDIPLIDQTHGSDDHHHQHHRHQSHERGKNPLKGGSVTVSEKVCHVKQKSLPSVSQSSSPSNTTLSNQPNNNKLSSGSLDGDNNDKKKKLPKSPHPFSKQDNEISSLNVNISLDSSQSTGLSSSWKSSTHQPFRRRIRRPRPRPIVSSGSRETPASHSCSPCTGSPAVPLSWNEAIDSLRLPLGLIPAFIPNPGSTNAPGTTAYVLCHPPSSQPECTTNIKDSSSRLSLFLGVYMNSEYLIQIPLRDKNATLFKYIQELSEKFEMLEDSSKYRLSKSVDGLDKSKNSYVIKLGYRFWDAKDDCAKNDDEYCVKRVTQPAGDTVTPNSTNNTLTTITGGNASAYNNETNIRTIYGQALLNKRDLRFTPSLDRPIKYTSSGIDIPIIGDDKNVGCNDAYDDVSDKINNSLLTCEINAPHPPSNPEDILQLIKLLYQLSGLKETNELGVNDLLDRKSLGDIPANDQNESIEVKIQDFVSSRLTNKLLRQIHDPLALTSGALPNWCLSLSQRFNVIFSFDARSQLFTSCAFGPGRAAIWLQNRPLQKRSYAAGTTGTTTTSLSETFSRAGSANSTSGGRLSYRIFLPSAGGGGNASLISALLNNAAITTNNNTNTPDASTNSNTDYVLLRPSILTHLLNATSGGTSNSSSNNNNNNSISQIDNIDINSEHISSLESVLTSLGISLPPAVTSLNCDAYFSDNNNNSNSNTTSDLLNCLLIHSNQNVQSLASATMTTTPNNGGAGGGSGAGFNSEDRSTSNIGRLHKEFVRIPRLPHELLLTQQKNKYFLKLSPNYSYQSDKLTFWHWASRLMEEHASRKSELEIQFIGEEGTGLGPTLEFYSLLAAELRRRDGLMWVTDDFPILSQTNNRRPALPTISSSTTLEEHTDSSFGSYNSVDCETDDIDEASIYVNTPCGLFPAPWPGDQVPESVLHRFYILGITVAKCLQDNRRIDLPLSPPLLKLLSTYGSIVQDGDNHISSSKKLESVVNPPDCSSKDVRETENNVDFSILSDVESAFQNILYSRRSSTTKLSEFVKKSSSDEVYDAEGDGDEFDLASFLISPQYKRLYQCSEESVNQLQQSTTTTTHWISGILHLNDFCLIYPERAQFMRQIAQFHCRKYRRIIKNTQQRGDDFSHLANEIFGCDLEDLCISMEFLPPSKVFGFSAYPLKEYYEWERDSIEEEEEEAVEKKTDPGQSPATPVSSQNIEKYLELTLAFCLDKGIRKQMDAFKDGFQRVLPLRWLALFTGTELGQLISGDSVAQWTREDLLAYTVPSLGFTKQSPTYQMLINVLSNFNLAERRAFLQFTTGCSSLPPGGLKNLHPRLRIVRKEVTNSGPYPSVNTCVHYLKLPEYQSEKELRTRLLQATKEIGFYLN</sequence>
<dbReference type="Gene3D" id="3.30.2160.10">
    <property type="entry name" value="Hect, E3 ligase catalytic domain"/>
    <property type="match status" value="1"/>
</dbReference>
<feature type="region of interest" description="Disordered" evidence="8">
    <location>
        <begin position="352"/>
        <end position="396"/>
    </location>
</feature>
<feature type="compositionally biased region" description="Acidic residues" evidence="8">
    <location>
        <begin position="2285"/>
        <end position="2306"/>
    </location>
</feature>
<dbReference type="EC" id="2.3.2.26" evidence="7"/>
<dbReference type="Pfam" id="PF12796">
    <property type="entry name" value="Ank_2"/>
    <property type="match status" value="1"/>
</dbReference>
<comment type="pathway">
    <text evidence="7">Protein modification; protein ubiquitination.</text>
</comment>
<evidence type="ECO:0000256" key="5">
    <source>
        <dbReference type="PROSITE-ProRule" id="PRU00023"/>
    </source>
</evidence>
<feature type="region of interest" description="Disordered" evidence="8">
    <location>
        <begin position="3699"/>
        <end position="3718"/>
    </location>
</feature>
<evidence type="ECO:0000259" key="9">
    <source>
        <dbReference type="PROSITE" id="PS50237"/>
    </source>
</evidence>
<dbReference type="WBParaSite" id="TREG1_57440.1">
    <property type="protein sequence ID" value="TREG1_57440.1"/>
    <property type="gene ID" value="TREG1_57440"/>
</dbReference>
<dbReference type="PROSITE" id="PS50237">
    <property type="entry name" value="HECT"/>
    <property type="match status" value="1"/>
</dbReference>
<organism evidence="10 12">
    <name type="scientific">Trichobilharzia regenti</name>
    <name type="common">Nasal bird schistosome</name>
    <dbReference type="NCBI Taxonomy" id="157069"/>
    <lineage>
        <taxon>Eukaryota</taxon>
        <taxon>Metazoa</taxon>
        <taxon>Spiralia</taxon>
        <taxon>Lophotrochozoa</taxon>
        <taxon>Platyhelminthes</taxon>
        <taxon>Trematoda</taxon>
        <taxon>Digenea</taxon>
        <taxon>Strigeidida</taxon>
        <taxon>Schistosomatoidea</taxon>
        <taxon>Schistosomatidae</taxon>
        <taxon>Trichobilharzia</taxon>
    </lineage>
</organism>
<feature type="compositionally biased region" description="Low complexity" evidence="8">
    <location>
        <begin position="1198"/>
        <end position="1213"/>
    </location>
</feature>
<feature type="region of interest" description="Disordered" evidence="8">
    <location>
        <begin position="249"/>
        <end position="278"/>
    </location>
</feature>
<comment type="similarity">
    <text evidence="2 7">Belongs to the UPL family. K-HECT subfamily.</text>
</comment>
<feature type="compositionally biased region" description="Pro residues" evidence="8">
    <location>
        <begin position="2142"/>
        <end position="2151"/>
    </location>
</feature>
<dbReference type="GO" id="GO:0000209">
    <property type="term" value="P:protein polyubiquitination"/>
    <property type="evidence" value="ECO:0007669"/>
    <property type="project" value="TreeGrafter"/>
</dbReference>
<feature type="region of interest" description="Disordered" evidence="8">
    <location>
        <begin position="3251"/>
        <end position="3272"/>
    </location>
</feature>
<keyword evidence="3 7" id="KW-0808">Transferase</keyword>
<feature type="compositionally biased region" description="Basic and acidic residues" evidence="8">
    <location>
        <begin position="356"/>
        <end position="366"/>
    </location>
</feature>
<evidence type="ECO:0000313" key="12">
    <source>
        <dbReference type="WBParaSite" id="TREG1_57440.2"/>
    </source>
</evidence>
<dbReference type="InterPro" id="IPR045322">
    <property type="entry name" value="HECTD1/TRIP12-like"/>
</dbReference>
<dbReference type="Gene3D" id="1.25.10.10">
    <property type="entry name" value="Leucine-rich Repeat Variant"/>
    <property type="match status" value="1"/>
</dbReference>
<dbReference type="InterPro" id="IPR011989">
    <property type="entry name" value="ARM-like"/>
</dbReference>
<feature type="domain" description="HECT" evidence="9">
    <location>
        <begin position="3717"/>
        <end position="3891"/>
    </location>
</feature>
<accession>A0AA85K683</accession>
<feature type="compositionally biased region" description="Acidic residues" evidence="8">
    <location>
        <begin position="2229"/>
        <end position="2244"/>
    </location>
</feature>
<evidence type="ECO:0000256" key="4">
    <source>
        <dbReference type="ARBA" id="ARBA00022786"/>
    </source>
</evidence>
<dbReference type="SUPFAM" id="SSF56204">
    <property type="entry name" value="Hect, E3 ligase catalytic domain"/>
    <property type="match status" value="1"/>
</dbReference>
<dbReference type="SUPFAM" id="SSF48403">
    <property type="entry name" value="Ankyrin repeat"/>
    <property type="match status" value="1"/>
</dbReference>
<protein>
    <recommendedName>
        <fullName evidence="7">E3 ubiquitin-protein ligase</fullName>
        <ecNumber evidence="7">2.3.2.26</ecNumber>
    </recommendedName>
</protein>
<proteinExistence type="inferred from homology"/>
<feature type="region of interest" description="Disordered" evidence="8">
    <location>
        <begin position="2525"/>
        <end position="2682"/>
    </location>
</feature>
<feature type="compositionally biased region" description="Low complexity" evidence="8">
    <location>
        <begin position="2570"/>
        <end position="2602"/>
    </location>
</feature>
<feature type="compositionally biased region" description="Gly residues" evidence="8">
    <location>
        <begin position="2245"/>
        <end position="2254"/>
    </location>
</feature>
<dbReference type="InterPro" id="IPR002110">
    <property type="entry name" value="Ankyrin_rpt"/>
</dbReference>
<feature type="compositionally biased region" description="Low complexity" evidence="8">
    <location>
        <begin position="807"/>
        <end position="839"/>
    </location>
</feature>
<feature type="compositionally biased region" description="Polar residues" evidence="8">
    <location>
        <begin position="896"/>
        <end position="909"/>
    </location>
</feature>
<feature type="region of interest" description="Disordered" evidence="8">
    <location>
        <begin position="1861"/>
        <end position="1898"/>
    </location>
</feature>
<dbReference type="Proteomes" id="UP000050795">
    <property type="component" value="Unassembled WGS sequence"/>
</dbReference>
<feature type="compositionally biased region" description="Basic and acidic residues" evidence="8">
    <location>
        <begin position="596"/>
        <end position="607"/>
    </location>
</feature>
<feature type="repeat" description="ANK" evidence="5">
    <location>
        <begin position="500"/>
        <end position="532"/>
    </location>
</feature>
<feature type="compositionally biased region" description="Acidic residues" evidence="8">
    <location>
        <begin position="2260"/>
        <end position="2274"/>
    </location>
</feature>
<dbReference type="GO" id="GO:0061630">
    <property type="term" value="F:ubiquitin protein ligase activity"/>
    <property type="evidence" value="ECO:0007669"/>
    <property type="project" value="UniProtKB-UniRule"/>
</dbReference>
<comment type="function">
    <text evidence="7">E3 ubiquitin-protein ligase which accepts ubiquitin from an E2 ubiquitin-conjugating enzyme in the form of a thioester and then directly transfers the ubiquitin to targeted substrates.</text>
</comment>
<evidence type="ECO:0000256" key="8">
    <source>
        <dbReference type="SAM" id="MobiDB-lite"/>
    </source>
</evidence>
<evidence type="ECO:0000256" key="1">
    <source>
        <dbReference type="ARBA" id="ARBA00000885"/>
    </source>
</evidence>
<reference evidence="10" key="1">
    <citation type="submission" date="2022-06" db="EMBL/GenBank/DDBJ databases">
        <authorList>
            <person name="Berger JAMES D."/>
            <person name="Berger JAMES D."/>
        </authorList>
    </citation>
    <scope>NUCLEOTIDE SEQUENCE [LARGE SCALE GENOMIC DNA]</scope>
</reference>
<feature type="region of interest" description="Disordered" evidence="8">
    <location>
        <begin position="1015"/>
        <end position="1034"/>
    </location>
</feature>
<keyword evidence="5" id="KW-0040">ANK repeat</keyword>
<feature type="compositionally biased region" description="Basic and acidic residues" evidence="8">
    <location>
        <begin position="1871"/>
        <end position="1886"/>
    </location>
</feature>
<dbReference type="Gene3D" id="1.25.40.20">
    <property type="entry name" value="Ankyrin repeat-containing domain"/>
    <property type="match status" value="1"/>
</dbReference>
<dbReference type="SMART" id="SM00119">
    <property type="entry name" value="HECTc"/>
    <property type="match status" value="1"/>
</dbReference>
<dbReference type="Gene3D" id="3.30.2410.10">
    <property type="entry name" value="Hect, E3 ligase catalytic domain"/>
    <property type="match status" value="1"/>
</dbReference>
<feature type="compositionally biased region" description="Low complexity" evidence="8">
    <location>
        <begin position="2100"/>
        <end position="2117"/>
    </location>
</feature>
<dbReference type="PROSITE" id="PS50297">
    <property type="entry name" value="ANK_REP_REGION"/>
    <property type="match status" value="2"/>
</dbReference>
<evidence type="ECO:0000256" key="6">
    <source>
        <dbReference type="PROSITE-ProRule" id="PRU00104"/>
    </source>
</evidence>
<evidence type="ECO:0000256" key="3">
    <source>
        <dbReference type="ARBA" id="ARBA00022679"/>
    </source>
</evidence>
<reference evidence="11 12" key="2">
    <citation type="submission" date="2023-11" db="UniProtKB">
        <authorList>
            <consortium name="WormBaseParasite"/>
        </authorList>
    </citation>
    <scope>IDENTIFICATION</scope>
</reference>
<feature type="compositionally biased region" description="Basic and acidic residues" evidence="8">
    <location>
        <begin position="1017"/>
        <end position="1028"/>
    </location>
</feature>
<dbReference type="Gene3D" id="3.90.1750.10">
    <property type="entry name" value="Hect, E3 ligase catalytic domains"/>
    <property type="match status" value="2"/>
</dbReference>
<feature type="region of interest" description="Disordered" evidence="8">
    <location>
        <begin position="883"/>
        <end position="909"/>
    </location>
</feature>
<dbReference type="SUPFAM" id="SSF48371">
    <property type="entry name" value="ARM repeat"/>
    <property type="match status" value="1"/>
</dbReference>
<feature type="compositionally biased region" description="Low complexity" evidence="8">
    <location>
        <begin position="2633"/>
        <end position="2649"/>
    </location>
</feature>
<feature type="compositionally biased region" description="Basic and acidic residues" evidence="8">
    <location>
        <begin position="377"/>
        <end position="388"/>
    </location>
</feature>
<dbReference type="WBParaSite" id="TREG1_57440.2">
    <property type="protein sequence ID" value="TREG1_57440.2"/>
    <property type="gene ID" value="TREG1_57440"/>
</dbReference>
<dbReference type="FunFam" id="3.30.2410.10:FF:000007">
    <property type="entry name" value="Putative E3 ubiquitin-protein ligase HECTD1"/>
    <property type="match status" value="1"/>
</dbReference>
<feature type="compositionally biased region" description="Polar residues" evidence="8">
    <location>
        <begin position="250"/>
        <end position="263"/>
    </location>
</feature>
<feature type="active site" description="Glycyl thioester intermediate" evidence="6">
    <location>
        <position position="3860"/>
    </location>
</feature>
<evidence type="ECO:0000313" key="11">
    <source>
        <dbReference type="WBParaSite" id="TREG1_57440.1"/>
    </source>
</evidence>
<feature type="repeat" description="ANK" evidence="5">
    <location>
        <begin position="470"/>
        <end position="502"/>
    </location>
</feature>
<dbReference type="Pfam" id="PF00632">
    <property type="entry name" value="HECT"/>
    <property type="match status" value="1"/>
</dbReference>
<dbReference type="InterPro" id="IPR000569">
    <property type="entry name" value="HECT_dom"/>
</dbReference>
<dbReference type="GO" id="GO:0043161">
    <property type="term" value="P:proteasome-mediated ubiquitin-dependent protein catabolic process"/>
    <property type="evidence" value="ECO:0007669"/>
    <property type="project" value="TreeGrafter"/>
</dbReference>
<feature type="compositionally biased region" description="Low complexity" evidence="8">
    <location>
        <begin position="2181"/>
        <end position="2209"/>
    </location>
</feature>
<feature type="region of interest" description="Disordered" evidence="8">
    <location>
        <begin position="807"/>
        <end position="866"/>
    </location>
</feature>
<feature type="compositionally biased region" description="Low complexity" evidence="8">
    <location>
        <begin position="583"/>
        <end position="595"/>
    </location>
</feature>
<dbReference type="GO" id="GO:0016607">
    <property type="term" value="C:nuclear speck"/>
    <property type="evidence" value="ECO:0007669"/>
    <property type="project" value="TreeGrafter"/>
</dbReference>
<dbReference type="PANTHER" id="PTHR45670">
    <property type="entry name" value="E3 UBIQUITIN-PROTEIN LIGASE TRIP12"/>
    <property type="match status" value="1"/>
</dbReference>
<dbReference type="SMART" id="SM00248">
    <property type="entry name" value="ANK"/>
    <property type="match status" value="3"/>
</dbReference>
<keyword evidence="4 6" id="KW-0833">Ubl conjugation pathway</keyword>
<evidence type="ECO:0000256" key="2">
    <source>
        <dbReference type="ARBA" id="ARBA00006331"/>
    </source>
</evidence>
<dbReference type="PANTHER" id="PTHR45670:SF1">
    <property type="entry name" value="E3 UBIQUITIN-PROTEIN LIGASE HECTD1"/>
    <property type="match status" value="1"/>
</dbReference>
<comment type="catalytic activity">
    <reaction evidence="1 7">
        <text>S-ubiquitinyl-[E2 ubiquitin-conjugating enzyme]-L-cysteine + [acceptor protein]-L-lysine = [E2 ubiquitin-conjugating enzyme]-L-cysteine + N(6)-ubiquitinyl-[acceptor protein]-L-lysine.</text>
        <dbReference type="EC" id="2.3.2.26"/>
    </reaction>
</comment>
<feature type="compositionally biased region" description="Polar residues" evidence="8">
    <location>
        <begin position="2668"/>
        <end position="2682"/>
    </location>
</feature>
<evidence type="ECO:0000256" key="7">
    <source>
        <dbReference type="RuleBase" id="RU369009"/>
    </source>
</evidence>
<evidence type="ECO:0000313" key="10">
    <source>
        <dbReference type="Proteomes" id="UP000050795"/>
    </source>
</evidence>
<dbReference type="InterPro" id="IPR036770">
    <property type="entry name" value="Ankyrin_rpt-contain_sf"/>
</dbReference>
<feature type="region of interest" description="Disordered" evidence="8">
    <location>
        <begin position="2084"/>
        <end position="2306"/>
    </location>
</feature>
<dbReference type="InterPro" id="IPR016024">
    <property type="entry name" value="ARM-type_fold"/>
</dbReference>